<feature type="region of interest" description="Disordered" evidence="1">
    <location>
        <begin position="1"/>
        <end position="20"/>
    </location>
</feature>
<reference evidence="2 3" key="1">
    <citation type="journal article" date="2019" name="Int. J. Syst. Evol. Microbiol.">
        <title>The Global Catalogue of Microorganisms (GCM) 10K type strain sequencing project: providing services to taxonomists for standard genome sequencing and annotation.</title>
        <authorList>
            <consortium name="The Broad Institute Genomics Platform"/>
            <consortium name="The Broad Institute Genome Sequencing Center for Infectious Disease"/>
            <person name="Wu L."/>
            <person name="Ma J."/>
        </authorList>
    </citation>
    <scope>NUCLEOTIDE SEQUENCE [LARGE SCALE GENOMIC DNA]</scope>
    <source>
        <strain evidence="2 3">JCM 4788</strain>
    </source>
</reference>
<evidence type="ECO:0000313" key="2">
    <source>
        <dbReference type="EMBL" id="GAA0383473.1"/>
    </source>
</evidence>
<keyword evidence="3" id="KW-1185">Reference proteome</keyword>
<protein>
    <submittedName>
        <fullName evidence="2">Uncharacterized protein</fullName>
    </submittedName>
</protein>
<proteinExistence type="predicted"/>
<evidence type="ECO:0000313" key="3">
    <source>
        <dbReference type="Proteomes" id="UP001500879"/>
    </source>
</evidence>
<gene>
    <name evidence="2" type="ORF">GCM10010357_00530</name>
</gene>
<evidence type="ECO:0000256" key="1">
    <source>
        <dbReference type="SAM" id="MobiDB-lite"/>
    </source>
</evidence>
<dbReference type="EMBL" id="BAAABX010000001">
    <property type="protein sequence ID" value="GAA0383473.1"/>
    <property type="molecule type" value="Genomic_DNA"/>
</dbReference>
<sequence>MRVTTQLAPRPREWPSMLPIADDDQVPCRRRDLPHPRVAGLDGHEDGASADLLGLGGELGLDGRGEGDEDASGTGRAQGARAVPITYTPRASAIRTAR</sequence>
<organism evidence="2 3">
    <name type="scientific">Streptomyces luteireticuli</name>
    <dbReference type="NCBI Taxonomy" id="173858"/>
    <lineage>
        <taxon>Bacteria</taxon>
        <taxon>Bacillati</taxon>
        <taxon>Actinomycetota</taxon>
        <taxon>Actinomycetes</taxon>
        <taxon>Kitasatosporales</taxon>
        <taxon>Streptomycetaceae</taxon>
        <taxon>Streptomyces</taxon>
    </lineage>
</organism>
<dbReference type="Proteomes" id="UP001500879">
    <property type="component" value="Unassembled WGS sequence"/>
</dbReference>
<comment type="caution">
    <text evidence="2">The sequence shown here is derived from an EMBL/GenBank/DDBJ whole genome shotgun (WGS) entry which is preliminary data.</text>
</comment>
<accession>A0ABN0Y570</accession>
<feature type="compositionally biased region" description="Basic and acidic residues" evidence="1">
    <location>
        <begin position="26"/>
        <end position="35"/>
    </location>
</feature>
<feature type="region of interest" description="Disordered" evidence="1">
    <location>
        <begin position="26"/>
        <end position="98"/>
    </location>
</feature>
<name>A0ABN0Y570_9ACTN</name>